<dbReference type="SUPFAM" id="SSF47413">
    <property type="entry name" value="lambda repressor-like DNA-binding domains"/>
    <property type="match status" value="1"/>
</dbReference>
<evidence type="ECO:0000313" key="6">
    <source>
        <dbReference type="Proteomes" id="UP001596410"/>
    </source>
</evidence>
<dbReference type="Gene3D" id="1.10.260.40">
    <property type="entry name" value="lambda repressor-like DNA-binding domains"/>
    <property type="match status" value="1"/>
</dbReference>
<evidence type="ECO:0000313" key="5">
    <source>
        <dbReference type="EMBL" id="MFC7063136.1"/>
    </source>
</evidence>
<dbReference type="PROSITE" id="PS50943">
    <property type="entry name" value="HTH_CROC1"/>
    <property type="match status" value="1"/>
</dbReference>
<dbReference type="Proteomes" id="UP001596410">
    <property type="component" value="Unassembled WGS sequence"/>
</dbReference>
<keyword evidence="6" id="KW-1185">Reference proteome</keyword>
<dbReference type="PANTHER" id="PTHR46797:SF23">
    <property type="entry name" value="HTH-TYPE TRANSCRIPTIONAL REGULATOR SUTR"/>
    <property type="match status" value="1"/>
</dbReference>
<dbReference type="InterPro" id="IPR010982">
    <property type="entry name" value="Lambda_DNA-bd_dom_sf"/>
</dbReference>
<dbReference type="InterPro" id="IPR050807">
    <property type="entry name" value="TransReg_Diox_bact_type"/>
</dbReference>
<name>A0ABW2EQA8_9BACI</name>
<evidence type="ECO:0000256" key="2">
    <source>
        <dbReference type="ARBA" id="ARBA00023125"/>
    </source>
</evidence>
<proteinExistence type="predicted"/>
<evidence type="ECO:0000259" key="4">
    <source>
        <dbReference type="PROSITE" id="PS50943"/>
    </source>
</evidence>
<dbReference type="SMART" id="SM00530">
    <property type="entry name" value="HTH_XRE"/>
    <property type="match status" value="1"/>
</dbReference>
<keyword evidence="3" id="KW-0804">Transcription</keyword>
<feature type="domain" description="HTH cro/C1-type" evidence="4">
    <location>
        <begin position="17"/>
        <end position="71"/>
    </location>
</feature>
<comment type="caution">
    <text evidence="5">The sequence shown here is derived from an EMBL/GenBank/DDBJ whole genome shotgun (WGS) entry which is preliminary data.</text>
</comment>
<dbReference type="EMBL" id="JBHSZV010000039">
    <property type="protein sequence ID" value="MFC7063136.1"/>
    <property type="molecule type" value="Genomic_DNA"/>
</dbReference>
<keyword evidence="2" id="KW-0238">DNA-binding</keyword>
<dbReference type="PANTHER" id="PTHR46797">
    <property type="entry name" value="HTH-TYPE TRANSCRIPTIONAL REGULATOR"/>
    <property type="match status" value="1"/>
</dbReference>
<organism evidence="5 6">
    <name type="scientific">Halobacillus seohaensis</name>
    <dbReference type="NCBI Taxonomy" id="447421"/>
    <lineage>
        <taxon>Bacteria</taxon>
        <taxon>Bacillati</taxon>
        <taxon>Bacillota</taxon>
        <taxon>Bacilli</taxon>
        <taxon>Bacillales</taxon>
        <taxon>Bacillaceae</taxon>
        <taxon>Halobacillus</taxon>
    </lineage>
</organism>
<sequence length="80" mass="9141">MTYDYDDKVRKTLGSQIRSIRMEKELSQEELALRAGIDRTYISSIERGLKNPSLPIIYRIAHELKVKPATLIVPVKGNPD</sequence>
<evidence type="ECO:0000256" key="1">
    <source>
        <dbReference type="ARBA" id="ARBA00023015"/>
    </source>
</evidence>
<dbReference type="RefSeq" id="WP_204711701.1">
    <property type="nucleotide sequence ID" value="NZ_JBHSZV010000039.1"/>
</dbReference>
<protein>
    <submittedName>
        <fullName evidence="5">Helix-turn-helix domain-containing protein</fullName>
    </submittedName>
</protein>
<gene>
    <name evidence="5" type="ORF">ACFQIC_15030</name>
</gene>
<dbReference type="Pfam" id="PF01381">
    <property type="entry name" value="HTH_3"/>
    <property type="match status" value="1"/>
</dbReference>
<evidence type="ECO:0000256" key="3">
    <source>
        <dbReference type="ARBA" id="ARBA00023163"/>
    </source>
</evidence>
<dbReference type="CDD" id="cd00093">
    <property type="entry name" value="HTH_XRE"/>
    <property type="match status" value="1"/>
</dbReference>
<keyword evidence="1" id="KW-0805">Transcription regulation</keyword>
<dbReference type="InterPro" id="IPR001387">
    <property type="entry name" value="Cro/C1-type_HTH"/>
</dbReference>
<reference evidence="6" key="1">
    <citation type="journal article" date="2019" name="Int. J. Syst. Evol. Microbiol.">
        <title>The Global Catalogue of Microorganisms (GCM) 10K type strain sequencing project: providing services to taxonomists for standard genome sequencing and annotation.</title>
        <authorList>
            <consortium name="The Broad Institute Genomics Platform"/>
            <consortium name="The Broad Institute Genome Sequencing Center for Infectious Disease"/>
            <person name="Wu L."/>
            <person name="Ma J."/>
        </authorList>
    </citation>
    <scope>NUCLEOTIDE SEQUENCE [LARGE SCALE GENOMIC DNA]</scope>
    <source>
        <strain evidence="6">CGMCC 4.1621</strain>
    </source>
</reference>
<accession>A0ABW2EQA8</accession>